<reference evidence="1" key="1">
    <citation type="journal article" date="2021" name="Proc. Natl. Acad. Sci. U.S.A.">
        <title>A Catalog of Tens of Thousands of Viruses from Human Metagenomes Reveals Hidden Associations with Chronic Diseases.</title>
        <authorList>
            <person name="Tisza M.J."/>
            <person name="Buck C.B."/>
        </authorList>
    </citation>
    <scope>NUCLEOTIDE SEQUENCE</scope>
    <source>
        <strain evidence="1">Ct0WL2</strain>
    </source>
</reference>
<organism evidence="1">
    <name type="scientific">Siphoviridae sp. ct0WL2</name>
    <dbReference type="NCBI Taxonomy" id="2825294"/>
    <lineage>
        <taxon>Viruses</taxon>
        <taxon>Duplodnaviria</taxon>
        <taxon>Heunggongvirae</taxon>
        <taxon>Uroviricota</taxon>
        <taxon>Caudoviricetes</taxon>
    </lineage>
</organism>
<protein>
    <submittedName>
        <fullName evidence="1">Uncharacterized protein</fullName>
    </submittedName>
</protein>
<name>A0A8S5PCD5_9CAUD</name>
<evidence type="ECO:0000313" key="1">
    <source>
        <dbReference type="EMBL" id="DAE03884.1"/>
    </source>
</evidence>
<sequence>MTYGDSLALNERLLTVIENCNMDKAGIRKIEQNRALYERDPF</sequence>
<dbReference type="EMBL" id="BK015376">
    <property type="protein sequence ID" value="DAE03884.1"/>
    <property type="molecule type" value="Genomic_DNA"/>
</dbReference>
<accession>A0A8S5PCD5</accession>
<proteinExistence type="predicted"/>